<evidence type="ECO:0000256" key="5">
    <source>
        <dbReference type="ARBA" id="ARBA00022614"/>
    </source>
</evidence>
<reference evidence="23" key="2">
    <citation type="submission" date="2025-08" db="UniProtKB">
        <authorList>
            <consortium name="RefSeq"/>
        </authorList>
    </citation>
    <scope>IDENTIFICATION</scope>
    <source>
        <tissue evidence="23">Leaf</tissue>
    </source>
</reference>
<evidence type="ECO:0000256" key="8">
    <source>
        <dbReference type="ARBA" id="ARBA00022729"/>
    </source>
</evidence>
<evidence type="ECO:0000256" key="14">
    <source>
        <dbReference type="ARBA" id="ARBA00023136"/>
    </source>
</evidence>
<keyword evidence="5" id="KW-0433">Leucine-rich repeat</keyword>
<dbReference type="SUPFAM" id="SSF56112">
    <property type="entry name" value="Protein kinase-like (PK-like)"/>
    <property type="match status" value="1"/>
</dbReference>
<dbReference type="AlphaFoldDB" id="A0A6P8D4F7"/>
<dbReference type="FunFam" id="1.10.510.10:FF:000146">
    <property type="entry name" value="LRR receptor-like serine/threonine-protein kinase IOS1"/>
    <property type="match status" value="1"/>
</dbReference>
<dbReference type="InterPro" id="IPR008271">
    <property type="entry name" value="Ser/Thr_kinase_AS"/>
</dbReference>
<dbReference type="SUPFAM" id="SSF52058">
    <property type="entry name" value="L domain-like"/>
    <property type="match status" value="1"/>
</dbReference>
<organism evidence="22 23">
    <name type="scientific">Punica granatum</name>
    <name type="common">Pomegranate</name>
    <dbReference type="NCBI Taxonomy" id="22663"/>
    <lineage>
        <taxon>Eukaryota</taxon>
        <taxon>Viridiplantae</taxon>
        <taxon>Streptophyta</taxon>
        <taxon>Embryophyta</taxon>
        <taxon>Tracheophyta</taxon>
        <taxon>Spermatophyta</taxon>
        <taxon>Magnoliopsida</taxon>
        <taxon>eudicotyledons</taxon>
        <taxon>Gunneridae</taxon>
        <taxon>Pentapetalae</taxon>
        <taxon>rosids</taxon>
        <taxon>malvids</taxon>
        <taxon>Myrtales</taxon>
        <taxon>Lythraceae</taxon>
        <taxon>Punica</taxon>
    </lineage>
</organism>
<evidence type="ECO:0000259" key="21">
    <source>
        <dbReference type="PROSITE" id="PS50011"/>
    </source>
</evidence>
<dbReference type="Gene3D" id="3.80.10.10">
    <property type="entry name" value="Ribonuclease Inhibitor"/>
    <property type="match status" value="1"/>
</dbReference>
<dbReference type="InterPro" id="IPR000719">
    <property type="entry name" value="Prot_kinase_dom"/>
</dbReference>
<evidence type="ECO:0000256" key="7">
    <source>
        <dbReference type="ARBA" id="ARBA00022692"/>
    </source>
</evidence>
<evidence type="ECO:0000313" key="23">
    <source>
        <dbReference type="RefSeq" id="XP_031388446.1"/>
    </source>
</evidence>
<comment type="subcellular location">
    <subcellularLocation>
        <location evidence="1">Membrane</location>
        <topology evidence="1">Single-pass membrane protein</topology>
    </subcellularLocation>
</comment>
<dbReference type="GO" id="GO:0004674">
    <property type="term" value="F:protein serine/threonine kinase activity"/>
    <property type="evidence" value="ECO:0007669"/>
    <property type="project" value="UniProtKB-KW"/>
</dbReference>
<dbReference type="PROSITE" id="PS51450">
    <property type="entry name" value="LRR"/>
    <property type="match status" value="1"/>
</dbReference>
<keyword evidence="8 20" id="KW-0732">Signal</keyword>
<dbReference type="PANTHER" id="PTHR45631:SF206">
    <property type="entry name" value="PROTEIN KINASE DOMAIN-CONTAINING PROTEIN"/>
    <property type="match status" value="1"/>
</dbReference>
<dbReference type="EC" id="2.7.11.1" evidence="2"/>
<evidence type="ECO:0000256" key="16">
    <source>
        <dbReference type="ARBA" id="ARBA00047899"/>
    </source>
</evidence>
<keyword evidence="7 19" id="KW-0812">Transmembrane</keyword>
<keyword evidence="10 18" id="KW-0547">Nucleotide-binding</keyword>
<dbReference type="PROSITE" id="PS00108">
    <property type="entry name" value="PROTEIN_KINASE_ST"/>
    <property type="match status" value="1"/>
</dbReference>
<sequence>MKMLFVILVCISLNAIAQAQENPGFISIDCGAPNGYHDDNLDIYYTIDTGFVESGKNMQISSKYIDRVPMQQLMNLRCFPNGTRNCYTLRPTQGKSKRYLIRASFFYGNYDTLSQTPTFDLYIDVNYWITVKDPSNYTYEEIIYTTSRDYIQVCLVNRGSGVPFISALELRTLDNSTYDTSAGALQTSWRYNIGSKTTYRHPQDDYDRIWEGQSFNWTTITNKTNVDSLRSTNNAYKVPLEVLMTGQQSLDNISSSLKLFWISSEPTYKWYLFFHFAEFQVLRSGQLRRFRVYVNDNKLITTVTPEYLKPVTVSTFPFDGTVLNFSITSVTSQSSLPPFLNAVEWFRSIDLPHSTTDLNDVTGINSIKTIYGVAIDDWQGDPCVPVSFIWSFLNCSEDDIPRIISLNLSSSNLKGSIATSFSSLTALVSLDLSFNELSGQIPDFFADMPNLRILNLSGNNLNGSIPAVLEKKMADKTLQLSLDGNPNLCRQDSNCNQDGRKKKNTVVPAVAATVGSLALVFFLICAIVVIRRRRKKIEEINTGSMEVTASKEHRPKEVSEPSTGTGFNEGRLVVGKNRPFTSAEVLSITGNFRTVIGEGGFGNVYLGTLDDGWKVAVKVLSQSSKQGYKEFQAEAQLLMIVHHKNLVSLIGYCEDFDNMALIYEFMPNGNLRQHLAGNTSNVISWSQRLQIAIDAAQGLEYLHNGCRPSIIHRDLKTSNILLNENMQAKIADFGLSRVFMMEDGCQISTQPAGTPGYLDPVFNTGGNLNKKSDVYSFGIILFELITGQPAILRSPTGSIHIVKWVTPLIEGGNIQKMVDPMIHGQFNSNSIWKAIEIAMQCVQPNPVQRPDINHVLLDLKECLAVQVGRGRGQGMGDHSMKSTFGMTASLEALELAPDAR</sequence>
<evidence type="ECO:0000256" key="2">
    <source>
        <dbReference type="ARBA" id="ARBA00012513"/>
    </source>
</evidence>
<comment type="catalytic activity">
    <reaction evidence="16">
        <text>L-threonyl-[protein] + ATP = O-phospho-L-threonyl-[protein] + ADP + H(+)</text>
        <dbReference type="Rhea" id="RHEA:46608"/>
        <dbReference type="Rhea" id="RHEA-COMP:11060"/>
        <dbReference type="Rhea" id="RHEA-COMP:11605"/>
        <dbReference type="ChEBI" id="CHEBI:15378"/>
        <dbReference type="ChEBI" id="CHEBI:30013"/>
        <dbReference type="ChEBI" id="CHEBI:30616"/>
        <dbReference type="ChEBI" id="CHEBI:61977"/>
        <dbReference type="ChEBI" id="CHEBI:456216"/>
        <dbReference type="EC" id="2.7.11.1"/>
    </reaction>
</comment>
<dbReference type="Pfam" id="PF13855">
    <property type="entry name" value="LRR_8"/>
    <property type="match status" value="1"/>
</dbReference>
<evidence type="ECO:0000256" key="19">
    <source>
        <dbReference type="SAM" id="Phobius"/>
    </source>
</evidence>
<dbReference type="InterPro" id="IPR017441">
    <property type="entry name" value="Protein_kinase_ATP_BS"/>
</dbReference>
<dbReference type="InterPro" id="IPR032675">
    <property type="entry name" value="LRR_dom_sf"/>
</dbReference>
<dbReference type="GO" id="GO:0005524">
    <property type="term" value="F:ATP binding"/>
    <property type="evidence" value="ECO:0007669"/>
    <property type="project" value="UniProtKB-UniRule"/>
</dbReference>
<dbReference type="PANTHER" id="PTHR45631">
    <property type="entry name" value="OS07G0107800 PROTEIN-RELATED"/>
    <property type="match status" value="1"/>
</dbReference>
<evidence type="ECO:0000256" key="13">
    <source>
        <dbReference type="ARBA" id="ARBA00022989"/>
    </source>
</evidence>
<accession>A0A6P8D4F7</accession>
<evidence type="ECO:0000313" key="22">
    <source>
        <dbReference type="Proteomes" id="UP000515151"/>
    </source>
</evidence>
<dbReference type="PROSITE" id="PS50011">
    <property type="entry name" value="PROTEIN_KINASE_DOM"/>
    <property type="match status" value="1"/>
</dbReference>
<evidence type="ECO:0000256" key="1">
    <source>
        <dbReference type="ARBA" id="ARBA00004167"/>
    </source>
</evidence>
<dbReference type="InterPro" id="IPR001611">
    <property type="entry name" value="Leu-rich_rpt"/>
</dbReference>
<dbReference type="Pfam" id="PF07714">
    <property type="entry name" value="PK_Tyr_Ser-Thr"/>
    <property type="match status" value="1"/>
</dbReference>
<keyword evidence="22" id="KW-1185">Reference proteome</keyword>
<keyword evidence="12 18" id="KW-0067">ATP-binding</keyword>
<evidence type="ECO:0000256" key="20">
    <source>
        <dbReference type="SAM" id="SignalP"/>
    </source>
</evidence>
<dbReference type="Proteomes" id="UP000515151">
    <property type="component" value="Chromosome 3"/>
</dbReference>
<feature type="transmembrane region" description="Helical" evidence="19">
    <location>
        <begin position="506"/>
        <end position="530"/>
    </location>
</feature>
<gene>
    <name evidence="23" type="primary">LOC116201365</name>
</gene>
<dbReference type="CDD" id="cd14066">
    <property type="entry name" value="STKc_IRAK"/>
    <property type="match status" value="1"/>
</dbReference>
<dbReference type="InterPro" id="IPR001245">
    <property type="entry name" value="Ser-Thr/Tyr_kinase_cat_dom"/>
</dbReference>
<feature type="chain" id="PRO_5027871938" description="non-specific serine/threonine protein kinase" evidence="20">
    <location>
        <begin position="20"/>
        <end position="900"/>
    </location>
</feature>
<dbReference type="PROSITE" id="PS00107">
    <property type="entry name" value="PROTEIN_KINASE_ATP"/>
    <property type="match status" value="1"/>
</dbReference>
<dbReference type="OrthoDB" id="2017114at2759"/>
<evidence type="ECO:0000256" key="9">
    <source>
        <dbReference type="ARBA" id="ARBA00022737"/>
    </source>
</evidence>
<dbReference type="FunFam" id="3.30.200.20:FF:000394">
    <property type="entry name" value="Leucine-rich repeat receptor-like protein kinase"/>
    <property type="match status" value="1"/>
</dbReference>
<keyword evidence="3" id="KW-0723">Serine/threonine-protein kinase</keyword>
<dbReference type="InterPro" id="IPR024788">
    <property type="entry name" value="Malectin-like_Carb-bd_dom"/>
</dbReference>
<evidence type="ECO:0000256" key="11">
    <source>
        <dbReference type="ARBA" id="ARBA00022777"/>
    </source>
</evidence>
<proteinExistence type="predicted"/>
<dbReference type="GO" id="GO:0016020">
    <property type="term" value="C:membrane"/>
    <property type="evidence" value="ECO:0007669"/>
    <property type="project" value="UniProtKB-SubCell"/>
</dbReference>
<feature type="signal peptide" evidence="20">
    <location>
        <begin position="1"/>
        <end position="19"/>
    </location>
</feature>
<dbReference type="InterPro" id="IPR011009">
    <property type="entry name" value="Kinase-like_dom_sf"/>
</dbReference>
<reference evidence="22" key="1">
    <citation type="journal article" date="2020" name="Plant Biotechnol. J.">
        <title>The pomegranate (Punica granatum L.) draft genome dissects genetic divergence between soft- and hard-seeded cultivars.</title>
        <authorList>
            <person name="Luo X."/>
            <person name="Li H."/>
            <person name="Wu Z."/>
            <person name="Yao W."/>
            <person name="Zhao P."/>
            <person name="Cao D."/>
            <person name="Yu H."/>
            <person name="Li K."/>
            <person name="Poudel K."/>
            <person name="Zhao D."/>
            <person name="Zhang F."/>
            <person name="Xia X."/>
            <person name="Chen L."/>
            <person name="Wang Q."/>
            <person name="Jing D."/>
            <person name="Cao S."/>
        </authorList>
    </citation>
    <scope>NUCLEOTIDE SEQUENCE [LARGE SCALE GENOMIC DNA]</scope>
    <source>
        <strain evidence="22">cv. Tunisia</strain>
    </source>
</reference>
<comment type="catalytic activity">
    <reaction evidence="17">
        <text>L-seryl-[protein] + ATP = O-phospho-L-seryl-[protein] + ADP + H(+)</text>
        <dbReference type="Rhea" id="RHEA:17989"/>
        <dbReference type="Rhea" id="RHEA-COMP:9863"/>
        <dbReference type="Rhea" id="RHEA-COMP:11604"/>
        <dbReference type="ChEBI" id="CHEBI:15378"/>
        <dbReference type="ChEBI" id="CHEBI:29999"/>
        <dbReference type="ChEBI" id="CHEBI:30616"/>
        <dbReference type="ChEBI" id="CHEBI:83421"/>
        <dbReference type="ChEBI" id="CHEBI:456216"/>
        <dbReference type="EC" id="2.7.11.1"/>
    </reaction>
</comment>
<keyword evidence="14 19" id="KW-0472">Membrane</keyword>
<evidence type="ECO:0000256" key="4">
    <source>
        <dbReference type="ARBA" id="ARBA00022553"/>
    </source>
</evidence>
<feature type="domain" description="Protein kinase" evidence="21">
    <location>
        <begin position="590"/>
        <end position="863"/>
    </location>
</feature>
<evidence type="ECO:0000256" key="10">
    <source>
        <dbReference type="ARBA" id="ARBA00022741"/>
    </source>
</evidence>
<feature type="binding site" evidence="18">
    <location>
        <position position="618"/>
    </location>
    <ligand>
        <name>ATP</name>
        <dbReference type="ChEBI" id="CHEBI:30616"/>
    </ligand>
</feature>
<dbReference type="SMART" id="SM00220">
    <property type="entry name" value="S_TKc"/>
    <property type="match status" value="1"/>
</dbReference>
<dbReference type="Gene3D" id="3.30.200.20">
    <property type="entry name" value="Phosphorylase Kinase, domain 1"/>
    <property type="match status" value="1"/>
</dbReference>
<dbReference type="FunFam" id="3.80.10.10:FF:000129">
    <property type="entry name" value="Leucine-rich repeat receptor-like kinase"/>
    <property type="match status" value="1"/>
</dbReference>
<protein>
    <recommendedName>
        <fullName evidence="2">non-specific serine/threonine protein kinase</fullName>
        <ecNumber evidence="2">2.7.11.1</ecNumber>
    </recommendedName>
</protein>
<evidence type="ECO:0000256" key="18">
    <source>
        <dbReference type="PROSITE-ProRule" id="PRU10141"/>
    </source>
</evidence>
<evidence type="ECO:0000256" key="3">
    <source>
        <dbReference type="ARBA" id="ARBA00022527"/>
    </source>
</evidence>
<keyword evidence="4" id="KW-0597">Phosphoprotein</keyword>
<keyword evidence="9" id="KW-0677">Repeat</keyword>
<evidence type="ECO:0000256" key="15">
    <source>
        <dbReference type="ARBA" id="ARBA00023170"/>
    </source>
</evidence>
<dbReference type="PRINTS" id="PR00019">
    <property type="entry name" value="LEURICHRPT"/>
</dbReference>
<evidence type="ECO:0000256" key="12">
    <source>
        <dbReference type="ARBA" id="ARBA00022840"/>
    </source>
</evidence>
<keyword evidence="6" id="KW-0808">Transferase</keyword>
<dbReference type="Pfam" id="PF12819">
    <property type="entry name" value="Malectin_like"/>
    <property type="match status" value="1"/>
</dbReference>
<dbReference type="Gene3D" id="1.10.510.10">
    <property type="entry name" value="Transferase(Phosphotransferase) domain 1"/>
    <property type="match status" value="1"/>
</dbReference>
<name>A0A6P8D4F7_PUNGR</name>
<dbReference type="RefSeq" id="XP_031388446.1">
    <property type="nucleotide sequence ID" value="XM_031532586.1"/>
</dbReference>
<evidence type="ECO:0000256" key="6">
    <source>
        <dbReference type="ARBA" id="ARBA00022679"/>
    </source>
</evidence>
<keyword evidence="15" id="KW-0675">Receptor</keyword>
<dbReference type="GeneID" id="116201365"/>
<keyword evidence="13 19" id="KW-1133">Transmembrane helix</keyword>
<keyword evidence="11" id="KW-0418">Kinase</keyword>
<evidence type="ECO:0000256" key="17">
    <source>
        <dbReference type="ARBA" id="ARBA00048679"/>
    </source>
</evidence>